<dbReference type="RefSeq" id="WP_377720069.1">
    <property type="nucleotide sequence ID" value="NZ_JBHSAM010000028.1"/>
</dbReference>
<dbReference type="EMBL" id="JBHSAM010000028">
    <property type="protein sequence ID" value="MFC4101453.1"/>
    <property type="molecule type" value="Genomic_DNA"/>
</dbReference>
<evidence type="ECO:0000313" key="6">
    <source>
        <dbReference type="EMBL" id="MFC4101453.1"/>
    </source>
</evidence>
<keyword evidence="3" id="KW-0238">DNA-binding</keyword>
<comment type="caution">
    <text evidence="6">The sequence shown here is derived from an EMBL/GenBank/DDBJ whole genome shotgun (WGS) entry which is preliminary data.</text>
</comment>
<dbReference type="PANTHER" id="PTHR30346:SF28">
    <property type="entry name" value="HTH-TYPE TRANSCRIPTIONAL REGULATOR CYNR"/>
    <property type="match status" value="1"/>
</dbReference>
<keyword evidence="2" id="KW-0805">Transcription regulation</keyword>
<proteinExistence type="inferred from homology"/>
<dbReference type="SUPFAM" id="SSF46785">
    <property type="entry name" value="Winged helix' DNA-binding domain"/>
    <property type="match status" value="1"/>
</dbReference>
<dbReference type="PROSITE" id="PS50931">
    <property type="entry name" value="HTH_LYSR"/>
    <property type="match status" value="1"/>
</dbReference>
<keyword evidence="7" id="KW-1185">Reference proteome</keyword>
<dbReference type="InterPro" id="IPR036390">
    <property type="entry name" value="WH_DNA-bd_sf"/>
</dbReference>
<dbReference type="Gene3D" id="3.40.190.290">
    <property type="match status" value="1"/>
</dbReference>
<evidence type="ECO:0000256" key="4">
    <source>
        <dbReference type="ARBA" id="ARBA00023163"/>
    </source>
</evidence>
<comment type="similarity">
    <text evidence="1">Belongs to the LysR transcriptional regulatory family.</text>
</comment>
<protein>
    <submittedName>
        <fullName evidence="6">LysR family transcriptional regulator</fullName>
    </submittedName>
</protein>
<keyword evidence="4" id="KW-0804">Transcription</keyword>
<evidence type="ECO:0000259" key="5">
    <source>
        <dbReference type="PROSITE" id="PS50931"/>
    </source>
</evidence>
<dbReference type="SUPFAM" id="SSF53850">
    <property type="entry name" value="Periplasmic binding protein-like II"/>
    <property type="match status" value="1"/>
</dbReference>
<dbReference type="InterPro" id="IPR036388">
    <property type="entry name" value="WH-like_DNA-bd_sf"/>
</dbReference>
<name>A0ABV8K605_9BACL</name>
<accession>A0ABV8K605</accession>
<dbReference type="PANTHER" id="PTHR30346">
    <property type="entry name" value="TRANSCRIPTIONAL DUAL REGULATOR HCAR-RELATED"/>
    <property type="match status" value="1"/>
</dbReference>
<dbReference type="InterPro" id="IPR005119">
    <property type="entry name" value="LysR_subst-bd"/>
</dbReference>
<reference evidence="7" key="1">
    <citation type="journal article" date="2019" name="Int. J. Syst. Evol. Microbiol.">
        <title>The Global Catalogue of Microorganisms (GCM) 10K type strain sequencing project: providing services to taxonomists for standard genome sequencing and annotation.</title>
        <authorList>
            <consortium name="The Broad Institute Genomics Platform"/>
            <consortium name="The Broad Institute Genome Sequencing Center for Infectious Disease"/>
            <person name="Wu L."/>
            <person name="Ma J."/>
        </authorList>
    </citation>
    <scope>NUCLEOTIDE SEQUENCE [LARGE SCALE GENOMIC DNA]</scope>
    <source>
        <strain evidence="7">IBRC-M 10987</strain>
    </source>
</reference>
<dbReference type="Proteomes" id="UP001595715">
    <property type="component" value="Unassembled WGS sequence"/>
</dbReference>
<dbReference type="InterPro" id="IPR000847">
    <property type="entry name" value="LysR_HTH_N"/>
</dbReference>
<evidence type="ECO:0000256" key="2">
    <source>
        <dbReference type="ARBA" id="ARBA00023015"/>
    </source>
</evidence>
<evidence type="ECO:0000313" key="7">
    <source>
        <dbReference type="Proteomes" id="UP001595715"/>
    </source>
</evidence>
<organism evidence="6 7">
    <name type="scientific">Paenibacillus xanthanilyticus</name>
    <dbReference type="NCBI Taxonomy" id="1783531"/>
    <lineage>
        <taxon>Bacteria</taxon>
        <taxon>Bacillati</taxon>
        <taxon>Bacillota</taxon>
        <taxon>Bacilli</taxon>
        <taxon>Bacillales</taxon>
        <taxon>Paenibacillaceae</taxon>
        <taxon>Paenibacillus</taxon>
    </lineage>
</organism>
<feature type="domain" description="HTH lysR-type" evidence="5">
    <location>
        <begin position="1"/>
        <end position="58"/>
    </location>
</feature>
<dbReference type="Gene3D" id="1.10.10.10">
    <property type="entry name" value="Winged helix-like DNA-binding domain superfamily/Winged helix DNA-binding domain"/>
    <property type="match status" value="1"/>
</dbReference>
<dbReference type="PRINTS" id="PR00039">
    <property type="entry name" value="HTHLYSR"/>
</dbReference>
<evidence type="ECO:0000256" key="1">
    <source>
        <dbReference type="ARBA" id="ARBA00009437"/>
    </source>
</evidence>
<sequence length="310" mass="34567">MELLQLKYFQTAARMQHMTKAAHSLHISQPALSKMIASLEAELGTKLFERTNKSIRLSEHGKLFLRHVDTALQSLEDAKRKLQDELGDSPPLITLDVRVSSHLLPELLAEFRKEWPQAQFHLLQHAAHADDGAPQFDLCLSDGAAPPTDASVMLLEEDIVVAVPAGHPFAHRAEVSLKELRQESFITLPPGSSLRETTDAFCRLAGFSPRIRFESDDPATVRGLIRAGQGVAFLPAITWGGSTGPDVVQIKLKENYCRRSISLSWPDERYMTQAVSKFRDFTIRYFAKLAERHWPSSDTSPSSDKPVSST</sequence>
<evidence type="ECO:0000256" key="3">
    <source>
        <dbReference type="ARBA" id="ARBA00023125"/>
    </source>
</evidence>
<gene>
    <name evidence="6" type="ORF">ACFOZ8_17560</name>
</gene>
<dbReference type="Pfam" id="PF03466">
    <property type="entry name" value="LysR_substrate"/>
    <property type="match status" value="1"/>
</dbReference>
<dbReference type="Pfam" id="PF00126">
    <property type="entry name" value="HTH_1"/>
    <property type="match status" value="1"/>
</dbReference>